<dbReference type="InterPro" id="IPR036866">
    <property type="entry name" value="RibonucZ/Hydroxyglut_hydro"/>
</dbReference>
<comment type="caution">
    <text evidence="3">The sequence shown here is derived from an EMBL/GenBank/DDBJ whole genome shotgun (WGS) entry which is preliminary data.</text>
</comment>
<accession>A0A815DCW4</accession>
<dbReference type="PANTHER" id="PTHR43223:SF1">
    <property type="entry name" value="ALKYL_ARYL-SULFATASE BDS1"/>
    <property type="match status" value="1"/>
</dbReference>
<gene>
    <name evidence="3" type="ORF">EDS130_LOCUS30352</name>
</gene>
<feature type="region of interest" description="Disordered" evidence="1">
    <location>
        <begin position="326"/>
        <end position="353"/>
    </location>
</feature>
<sequence length="353" mass="39143">MPVDHSDPVECLLKHNEEFTKQIITVLPGIHCAIGYGLANSILIEGNDGNIIVDTLESRESESDDQIVVHMPNENVLLAADNIYKAFPNIYAIRGTTTRDPIQWIASLDLMRNLRAEYLIPSHTKPMVGKDEIYQTITLYRDAVQFVHDQTIRCINKGLTPDEIIGNQLVQLPKKLNQHPYLQQFYGTVQWTIRAVFDRYLGWFSGKTSDLHKDAPKTHAENLVNAQVVRKFQQLGVTQENPRTYISRYGNELLDTDTLIRQVRAAGVVEDISIPVGITSGSSSRYLSSDISYGADAETTLGSTVSTGYRGGYSDDENSGFRSVSYKSSSYSYGTGNGSNVGSTGFSSTEAKL</sequence>
<dbReference type="Proteomes" id="UP000663852">
    <property type="component" value="Unassembled WGS sequence"/>
</dbReference>
<proteinExistence type="predicted"/>
<dbReference type="OrthoDB" id="449487at2759"/>
<evidence type="ECO:0000256" key="1">
    <source>
        <dbReference type="SAM" id="MobiDB-lite"/>
    </source>
</evidence>
<dbReference type="Gene3D" id="1.25.40.880">
    <property type="entry name" value="Alkyl sulfatase, dimerisation domain"/>
    <property type="match status" value="1"/>
</dbReference>
<dbReference type="SUPFAM" id="SSF56281">
    <property type="entry name" value="Metallo-hydrolase/oxidoreductase"/>
    <property type="match status" value="2"/>
</dbReference>
<dbReference type="InterPro" id="IPR029228">
    <property type="entry name" value="Alkyl_sulf_dimr"/>
</dbReference>
<dbReference type="Gene3D" id="3.60.15.30">
    <property type="entry name" value="Metallo-beta-lactamase domain"/>
    <property type="match status" value="2"/>
</dbReference>
<dbReference type="AlphaFoldDB" id="A0A815DCW4"/>
<dbReference type="Pfam" id="PF14863">
    <property type="entry name" value="Alkyl_sulf_dimr"/>
    <property type="match status" value="1"/>
</dbReference>
<protein>
    <recommendedName>
        <fullName evidence="2">Alkyl sulfatase dimerisation domain-containing protein</fullName>
    </recommendedName>
</protein>
<dbReference type="InterPro" id="IPR038536">
    <property type="entry name" value="Alkyl/aryl-sulf_dimr_sf"/>
</dbReference>
<name>A0A815DCW4_ADIRI</name>
<dbReference type="GO" id="GO:0046983">
    <property type="term" value="F:protein dimerization activity"/>
    <property type="evidence" value="ECO:0007669"/>
    <property type="project" value="InterPro"/>
</dbReference>
<evidence type="ECO:0000259" key="2">
    <source>
        <dbReference type="Pfam" id="PF14863"/>
    </source>
</evidence>
<organism evidence="3 4">
    <name type="scientific">Adineta ricciae</name>
    <name type="common">Rotifer</name>
    <dbReference type="NCBI Taxonomy" id="249248"/>
    <lineage>
        <taxon>Eukaryota</taxon>
        <taxon>Metazoa</taxon>
        <taxon>Spiralia</taxon>
        <taxon>Gnathifera</taxon>
        <taxon>Rotifera</taxon>
        <taxon>Eurotatoria</taxon>
        <taxon>Bdelloidea</taxon>
        <taxon>Adinetida</taxon>
        <taxon>Adinetidae</taxon>
        <taxon>Adineta</taxon>
    </lineage>
</organism>
<dbReference type="PANTHER" id="PTHR43223">
    <property type="entry name" value="ALKYL/ARYL-SULFATASE"/>
    <property type="match status" value="1"/>
</dbReference>
<reference evidence="3" key="1">
    <citation type="submission" date="2021-02" db="EMBL/GenBank/DDBJ databases">
        <authorList>
            <person name="Nowell W R."/>
        </authorList>
    </citation>
    <scope>NUCLEOTIDE SEQUENCE</scope>
</reference>
<evidence type="ECO:0000313" key="4">
    <source>
        <dbReference type="Proteomes" id="UP000663852"/>
    </source>
</evidence>
<dbReference type="InterPro" id="IPR052195">
    <property type="entry name" value="Bact_Alkyl/Aryl-Sulfatase"/>
</dbReference>
<dbReference type="EMBL" id="CAJNOJ010000212">
    <property type="protein sequence ID" value="CAF1296129.1"/>
    <property type="molecule type" value="Genomic_DNA"/>
</dbReference>
<feature type="domain" description="Alkyl sulfatase dimerisation" evidence="2">
    <location>
        <begin position="161"/>
        <end position="226"/>
    </location>
</feature>
<evidence type="ECO:0000313" key="3">
    <source>
        <dbReference type="EMBL" id="CAF1296129.1"/>
    </source>
</evidence>